<dbReference type="SUPFAM" id="SSF56112">
    <property type="entry name" value="Protein kinase-like (PK-like)"/>
    <property type="match status" value="1"/>
</dbReference>
<feature type="binding site" evidence="3">
    <location>
        <position position="70"/>
    </location>
    <ligand>
        <name>ATP</name>
        <dbReference type="ChEBI" id="CHEBI:30616"/>
    </ligand>
</feature>
<accession>A0A8F8KNY5</accession>
<keyword evidence="5" id="KW-0418">Kinase</keyword>
<keyword evidence="1 3" id="KW-0547">Nucleotide-binding</keyword>
<evidence type="ECO:0000256" key="2">
    <source>
        <dbReference type="ARBA" id="ARBA00022840"/>
    </source>
</evidence>
<name>A0A8F8KNY5_9VIRU</name>
<keyword evidence="5" id="KW-0723">Serine/threonine-protein kinase</keyword>
<evidence type="ECO:0000256" key="3">
    <source>
        <dbReference type="PROSITE-ProRule" id="PRU10141"/>
    </source>
</evidence>
<evidence type="ECO:0000259" key="4">
    <source>
        <dbReference type="PROSITE" id="PS50011"/>
    </source>
</evidence>
<dbReference type="Gene3D" id="1.10.510.10">
    <property type="entry name" value="Transferase(Phosphotransferase) domain 1"/>
    <property type="match status" value="1"/>
</dbReference>
<dbReference type="PROSITE" id="PS00108">
    <property type="entry name" value="PROTEIN_KINASE_ST"/>
    <property type="match status" value="1"/>
</dbReference>
<dbReference type="GO" id="GO:0035556">
    <property type="term" value="P:intracellular signal transduction"/>
    <property type="evidence" value="ECO:0007669"/>
    <property type="project" value="TreeGrafter"/>
</dbReference>
<dbReference type="EMBL" id="MZ420154">
    <property type="protein sequence ID" value="QYA18626.1"/>
    <property type="molecule type" value="Genomic_DNA"/>
</dbReference>
<dbReference type="GO" id="GO:0005524">
    <property type="term" value="F:ATP binding"/>
    <property type="evidence" value="ECO:0007669"/>
    <property type="project" value="UniProtKB-UniRule"/>
</dbReference>
<keyword evidence="5" id="KW-0808">Transferase</keyword>
<reference evidence="5" key="1">
    <citation type="submission" date="2021-06" db="EMBL/GenBank/DDBJ databases">
        <authorList>
            <person name="Rolland C."/>
        </authorList>
    </citation>
    <scope>NUCLEOTIDE SEQUENCE</scope>
    <source>
        <strain evidence="5">347.936635</strain>
    </source>
</reference>
<protein>
    <submittedName>
        <fullName evidence="5">Serine/threonine protein kinase</fullName>
    </submittedName>
</protein>
<dbReference type="PROSITE" id="PS00107">
    <property type="entry name" value="PROTEIN_KINASE_ATP"/>
    <property type="match status" value="1"/>
</dbReference>
<dbReference type="InterPro" id="IPR017441">
    <property type="entry name" value="Protein_kinase_ATP_BS"/>
</dbReference>
<dbReference type="PANTHER" id="PTHR24346">
    <property type="entry name" value="MAP/MICROTUBULE AFFINITY-REGULATING KINASE"/>
    <property type="match status" value="1"/>
</dbReference>
<evidence type="ECO:0000313" key="5">
    <source>
        <dbReference type="EMBL" id="QYA18626.1"/>
    </source>
</evidence>
<evidence type="ECO:0000256" key="1">
    <source>
        <dbReference type="ARBA" id="ARBA00022741"/>
    </source>
</evidence>
<dbReference type="Gene3D" id="3.30.200.20">
    <property type="entry name" value="Phosphorylase Kinase, domain 1"/>
    <property type="match status" value="1"/>
</dbReference>
<dbReference type="SMART" id="SM00220">
    <property type="entry name" value="S_TKc"/>
    <property type="match status" value="1"/>
</dbReference>
<keyword evidence="2 3" id="KW-0067">ATP-binding</keyword>
<gene>
    <name evidence="5" type="ORF">KOM_12_358</name>
</gene>
<feature type="domain" description="Protein kinase" evidence="4">
    <location>
        <begin position="41"/>
        <end position="345"/>
    </location>
</feature>
<dbReference type="PANTHER" id="PTHR24346:SF30">
    <property type="entry name" value="MATERNAL EMBRYONIC LEUCINE ZIPPER KINASE"/>
    <property type="match status" value="1"/>
</dbReference>
<dbReference type="InterPro" id="IPR000719">
    <property type="entry name" value="Prot_kinase_dom"/>
</dbReference>
<dbReference type="Pfam" id="PF00069">
    <property type="entry name" value="Pkinase"/>
    <property type="match status" value="1"/>
</dbReference>
<dbReference type="PROSITE" id="PS50011">
    <property type="entry name" value="PROTEIN_KINASE_DOM"/>
    <property type="match status" value="1"/>
</dbReference>
<sequence>MIELRRVVSTNTDGTTHTPTRPIHHKRLPFSVALDDSNRYNVILKAIGTGGSSHVFKALDTKLNRFVALKIVDARQMSKGDYAHVKNETQILKLLEHPNVIQMLDCFELMELPEQLSRVIQLTPKDIVVNHPLNIKNSSIPDLQRKPFSVIVYPLCSKGDLFEYIADKYDADTARALSEEEAKKIFQSICLGIEHCHSRHIAHRDIKPENVLLDLDGVPKLADFGFALKLPFAEFKASDPVGTVRTVAPEVLTGEKYDAIKSDIWSLGLMLYFMLLGTFPYPYDDEDCVRMIDFYDALWEQTDKIPLDGEDGEFSAELHNLLPQLLTFDPTERPSIQQILAHPWFQQK</sequence>
<dbReference type="InterPro" id="IPR008271">
    <property type="entry name" value="Ser/Thr_kinase_AS"/>
</dbReference>
<organism evidence="5">
    <name type="scientific">Clandestinovirus</name>
    <dbReference type="NCBI Taxonomy" id="2831644"/>
    <lineage>
        <taxon>Viruses</taxon>
    </lineage>
</organism>
<proteinExistence type="predicted"/>
<dbReference type="GO" id="GO:0004674">
    <property type="term" value="F:protein serine/threonine kinase activity"/>
    <property type="evidence" value="ECO:0007669"/>
    <property type="project" value="UniProtKB-KW"/>
</dbReference>
<dbReference type="InterPro" id="IPR011009">
    <property type="entry name" value="Kinase-like_dom_sf"/>
</dbReference>